<evidence type="ECO:0000313" key="1">
    <source>
        <dbReference type="EMBL" id="OMH79837.1"/>
    </source>
</evidence>
<name>A0A1R1PFV6_ZANCU</name>
<comment type="caution">
    <text evidence="1">The sequence shown here is derived from an EMBL/GenBank/DDBJ whole genome shotgun (WGS) entry which is preliminary data.</text>
</comment>
<gene>
    <name evidence="1" type="ORF">AX774_g6738</name>
</gene>
<keyword evidence="2" id="KW-1185">Reference proteome</keyword>
<dbReference type="Proteomes" id="UP000188320">
    <property type="component" value="Unassembled WGS sequence"/>
</dbReference>
<dbReference type="EMBL" id="LSSK01001394">
    <property type="protein sequence ID" value="OMH79837.1"/>
    <property type="molecule type" value="Genomic_DNA"/>
</dbReference>
<sequence>MEVLSSNLRNIGNSANHTIAVVNKANTELLLDNLLANSTEAIIQRQVHHKKDNGKCIYRVVACILGESS</sequence>
<reference evidence="2" key="1">
    <citation type="submission" date="2017-01" db="EMBL/GenBank/DDBJ databases">
        <authorList>
            <person name="Wang Y."/>
            <person name="White M."/>
            <person name="Kvist S."/>
            <person name="Moncalvo J.-M."/>
        </authorList>
    </citation>
    <scope>NUCLEOTIDE SEQUENCE [LARGE SCALE GENOMIC DNA]</scope>
    <source>
        <strain evidence="2">COL-18-3</strain>
    </source>
</reference>
<accession>A0A1R1PFV6</accession>
<evidence type="ECO:0000313" key="2">
    <source>
        <dbReference type="Proteomes" id="UP000188320"/>
    </source>
</evidence>
<dbReference type="AlphaFoldDB" id="A0A1R1PFV6"/>
<protein>
    <submittedName>
        <fullName evidence="1">Uncharacterized protein</fullName>
    </submittedName>
</protein>
<proteinExistence type="predicted"/>
<organism evidence="1 2">
    <name type="scientific">Zancudomyces culisetae</name>
    <name type="common">Gut fungus</name>
    <name type="synonym">Smittium culisetae</name>
    <dbReference type="NCBI Taxonomy" id="1213189"/>
    <lineage>
        <taxon>Eukaryota</taxon>
        <taxon>Fungi</taxon>
        <taxon>Fungi incertae sedis</taxon>
        <taxon>Zoopagomycota</taxon>
        <taxon>Kickxellomycotina</taxon>
        <taxon>Harpellomycetes</taxon>
        <taxon>Harpellales</taxon>
        <taxon>Legeriomycetaceae</taxon>
        <taxon>Zancudomyces</taxon>
    </lineage>
</organism>